<evidence type="ECO:0000313" key="5">
    <source>
        <dbReference type="Proteomes" id="UP000712007"/>
    </source>
</evidence>
<protein>
    <submittedName>
        <fullName evidence="4">Glycosyltransferase family 4 protein</fullName>
    </submittedName>
</protein>
<feature type="domain" description="Glycosyl transferase family 1" evidence="2">
    <location>
        <begin position="192"/>
        <end position="336"/>
    </location>
</feature>
<reference evidence="4" key="2">
    <citation type="journal article" date="2021" name="PeerJ">
        <title>Extensive microbial diversity within the chicken gut microbiome revealed by metagenomics and culture.</title>
        <authorList>
            <person name="Gilroy R."/>
            <person name="Ravi A."/>
            <person name="Getino M."/>
            <person name="Pursley I."/>
            <person name="Horton D.L."/>
            <person name="Alikhan N.F."/>
            <person name="Baker D."/>
            <person name="Gharbi K."/>
            <person name="Hall N."/>
            <person name="Watson M."/>
            <person name="Adriaenssens E.M."/>
            <person name="Foster-Nyarko E."/>
            <person name="Jarju S."/>
            <person name="Secka A."/>
            <person name="Antonio M."/>
            <person name="Oren A."/>
            <person name="Chaudhuri R.R."/>
            <person name="La Ragione R."/>
            <person name="Hildebrand F."/>
            <person name="Pallen M.J."/>
        </authorList>
    </citation>
    <scope>NUCLEOTIDE SEQUENCE</scope>
    <source>
        <strain evidence="4">3924</strain>
    </source>
</reference>
<gene>
    <name evidence="4" type="ORF">IAC51_08500</name>
</gene>
<dbReference type="GO" id="GO:0009103">
    <property type="term" value="P:lipopolysaccharide biosynthetic process"/>
    <property type="evidence" value="ECO:0007669"/>
    <property type="project" value="TreeGrafter"/>
</dbReference>
<dbReference type="Gene3D" id="3.40.50.2000">
    <property type="entry name" value="Glycogen Phosphorylase B"/>
    <property type="match status" value="2"/>
</dbReference>
<evidence type="ECO:0000259" key="3">
    <source>
        <dbReference type="Pfam" id="PF13439"/>
    </source>
</evidence>
<dbReference type="PANTHER" id="PTHR46401:SF2">
    <property type="entry name" value="GLYCOSYLTRANSFERASE WBBK-RELATED"/>
    <property type="match status" value="1"/>
</dbReference>
<comment type="caution">
    <text evidence="4">The sequence shown here is derived from an EMBL/GenBank/DDBJ whole genome shotgun (WGS) entry which is preliminary data.</text>
</comment>
<evidence type="ECO:0000313" key="4">
    <source>
        <dbReference type="EMBL" id="MBO8440670.1"/>
    </source>
</evidence>
<dbReference type="InterPro" id="IPR028098">
    <property type="entry name" value="Glyco_trans_4-like_N"/>
</dbReference>
<reference evidence="4" key="1">
    <citation type="submission" date="2020-10" db="EMBL/GenBank/DDBJ databases">
        <authorList>
            <person name="Gilroy R."/>
        </authorList>
    </citation>
    <scope>NUCLEOTIDE SEQUENCE</scope>
    <source>
        <strain evidence="4">3924</strain>
    </source>
</reference>
<keyword evidence="1" id="KW-0808">Transferase</keyword>
<accession>A0A940IFI6</accession>
<sequence length="367" mass="41966">MKIIFIGGREYHALGGIESYMYNLSRKLVERGHNPVVYCESDHDETVYENGVKVVYVKGPRSNILCKPWVGLKATLMTIVREKDADVIHYNAWPPSMWSFIARIFGFKTVLQEHGFEWRRSKYTILQKWILKFMELLTAYTNTNVIAVGKEQVRYFEKHYRRATTHIPTAVNMPTEQDADRSDVLKRFGLLQRRYFLFLGRLSQEKNIDCLIKAFKDSGIGGFCMVIAGSNAANPKYVKRLEDLASGNENIKFVGNVYGEEKETLLRYAYAFCLPSAMEGLSIALLEAMSYGLPVIATDIEANKAVLQANAVYVRPGNVGDLSEAFRYCVDDQAALSLMAEKNVEEVKENYTWDIVTEQYLRYLESI</sequence>
<organism evidence="4 5">
    <name type="scientific">Candidatus Aphodosoma intestinipullorum</name>
    <dbReference type="NCBI Taxonomy" id="2840674"/>
    <lineage>
        <taxon>Bacteria</taxon>
        <taxon>Pseudomonadati</taxon>
        <taxon>Bacteroidota</taxon>
        <taxon>Bacteroidia</taxon>
        <taxon>Bacteroidales</taxon>
        <taxon>Candidatus Aphodosoma</taxon>
    </lineage>
</organism>
<feature type="domain" description="Glycosyltransferase subfamily 4-like N-terminal" evidence="3">
    <location>
        <begin position="15"/>
        <end position="172"/>
    </location>
</feature>
<dbReference type="EMBL" id="JADIMV010000143">
    <property type="protein sequence ID" value="MBO8440670.1"/>
    <property type="molecule type" value="Genomic_DNA"/>
</dbReference>
<proteinExistence type="predicted"/>
<name>A0A940IFI6_9BACT</name>
<evidence type="ECO:0000256" key="1">
    <source>
        <dbReference type="ARBA" id="ARBA00022679"/>
    </source>
</evidence>
<dbReference type="AlphaFoldDB" id="A0A940IFI6"/>
<dbReference type="Pfam" id="PF00534">
    <property type="entry name" value="Glycos_transf_1"/>
    <property type="match status" value="1"/>
</dbReference>
<dbReference type="PANTHER" id="PTHR46401">
    <property type="entry name" value="GLYCOSYLTRANSFERASE WBBK-RELATED"/>
    <property type="match status" value="1"/>
</dbReference>
<dbReference type="Proteomes" id="UP000712007">
    <property type="component" value="Unassembled WGS sequence"/>
</dbReference>
<evidence type="ECO:0000259" key="2">
    <source>
        <dbReference type="Pfam" id="PF00534"/>
    </source>
</evidence>
<dbReference type="SUPFAM" id="SSF53756">
    <property type="entry name" value="UDP-Glycosyltransferase/glycogen phosphorylase"/>
    <property type="match status" value="1"/>
</dbReference>
<dbReference type="GO" id="GO:0016757">
    <property type="term" value="F:glycosyltransferase activity"/>
    <property type="evidence" value="ECO:0007669"/>
    <property type="project" value="InterPro"/>
</dbReference>
<dbReference type="Pfam" id="PF13439">
    <property type="entry name" value="Glyco_transf_4"/>
    <property type="match status" value="1"/>
</dbReference>
<dbReference type="CDD" id="cd03801">
    <property type="entry name" value="GT4_PimA-like"/>
    <property type="match status" value="1"/>
</dbReference>
<dbReference type="InterPro" id="IPR001296">
    <property type="entry name" value="Glyco_trans_1"/>
</dbReference>